<gene>
    <name evidence="1" type="ORF">JHL18_02075</name>
</gene>
<protein>
    <submittedName>
        <fullName evidence="1">Head-tail adaptor protein</fullName>
    </submittedName>
</protein>
<organism evidence="1 2">
    <name type="scientific">Clostridium yunnanense</name>
    <dbReference type="NCBI Taxonomy" id="2800325"/>
    <lineage>
        <taxon>Bacteria</taxon>
        <taxon>Bacillati</taxon>
        <taxon>Bacillota</taxon>
        <taxon>Clostridia</taxon>
        <taxon>Eubacteriales</taxon>
        <taxon>Clostridiaceae</taxon>
        <taxon>Clostridium</taxon>
    </lineage>
</organism>
<dbReference type="Proteomes" id="UP000596739">
    <property type="component" value="Unassembled WGS sequence"/>
</dbReference>
<dbReference type="InterPro" id="IPR008767">
    <property type="entry name" value="Phage_SPP1_head-tail_adaptor"/>
</dbReference>
<dbReference type="EMBL" id="JAENHN010000006">
    <property type="protein sequence ID" value="MBK1809435.1"/>
    <property type="molecule type" value="Genomic_DNA"/>
</dbReference>
<dbReference type="RefSeq" id="WP_200265970.1">
    <property type="nucleotide sequence ID" value="NZ_JAENHN010000006.1"/>
</dbReference>
<dbReference type="Pfam" id="PF05521">
    <property type="entry name" value="Phage_HCP"/>
    <property type="match status" value="1"/>
</dbReference>
<evidence type="ECO:0000313" key="2">
    <source>
        <dbReference type="Proteomes" id="UP000596739"/>
    </source>
</evidence>
<reference evidence="2" key="1">
    <citation type="submission" date="2021-01" db="EMBL/GenBank/DDBJ databases">
        <title>Genome public.</title>
        <authorList>
            <person name="Liu C."/>
            <person name="Sun Q."/>
        </authorList>
    </citation>
    <scope>NUCLEOTIDE SEQUENCE [LARGE SCALE GENOMIC DNA]</scope>
    <source>
        <strain evidence="2">YIM B02505</strain>
    </source>
</reference>
<proteinExistence type="predicted"/>
<evidence type="ECO:0000313" key="1">
    <source>
        <dbReference type="EMBL" id="MBK1809435.1"/>
    </source>
</evidence>
<comment type="caution">
    <text evidence="1">The sequence shown here is derived from an EMBL/GenBank/DDBJ whole genome shotgun (WGS) entry which is preliminary data.</text>
</comment>
<keyword evidence="2" id="KW-1185">Reference proteome</keyword>
<dbReference type="Gene3D" id="2.40.10.270">
    <property type="entry name" value="Bacteriophage SPP1 head-tail adaptor protein"/>
    <property type="match status" value="1"/>
</dbReference>
<accession>A0ABS1EJ94</accession>
<name>A0ABS1EJ94_9CLOT</name>
<sequence>MNFEDCDQYSVCAISKVENGIGGFIEIPTELFRVKGFLDLLNGEEKTTNNSFMEESTHIFLTEYIEGIKRKVHYIKDKHGNRYDITLVDDPMQLHSHLEIYLKFIGDK</sequence>
<dbReference type="InterPro" id="IPR038666">
    <property type="entry name" value="SSP1_head-tail_sf"/>
</dbReference>